<name>A0A1Z4BSD7_9FLAO</name>
<gene>
    <name evidence="1" type="ORF">CBG49_14560</name>
</gene>
<protein>
    <recommendedName>
        <fullName evidence="3">Lipoprotein</fullName>
    </recommendedName>
</protein>
<sequence length="149" mass="17910">MKKNYFYILLLAGVLILSCKNKNTVFFYSKEMNLILIKNLPKDISILKIEIKKYLIERKVRYAQIYEYSSNTKYFLENIEDDGGPTSMYFLSNYQKKEGIALFDVKEYENDSIQEIGIIRYYEKYGDFYTPDTIYIKYKQGDKIIYYNE</sequence>
<accession>A0A1Z4BSD7</accession>
<evidence type="ECO:0008006" key="3">
    <source>
        <dbReference type="Google" id="ProtNLM"/>
    </source>
</evidence>
<dbReference type="PROSITE" id="PS51257">
    <property type="entry name" value="PROKAR_LIPOPROTEIN"/>
    <property type="match status" value="1"/>
</dbReference>
<dbReference type="AlphaFoldDB" id="A0A1Z4BSD7"/>
<dbReference type="KEGG" id="capn:CBG49_14560"/>
<dbReference type="Proteomes" id="UP000197007">
    <property type="component" value="Chromosome"/>
</dbReference>
<proteinExistence type="predicted"/>
<dbReference type="RefSeq" id="WP_088595055.1">
    <property type="nucleotide sequence ID" value="NZ_CP022022.1"/>
</dbReference>
<evidence type="ECO:0000313" key="2">
    <source>
        <dbReference type="Proteomes" id="UP000197007"/>
    </source>
</evidence>
<keyword evidence="2" id="KW-1185">Reference proteome</keyword>
<reference evidence="2" key="1">
    <citation type="submission" date="2017-06" db="EMBL/GenBank/DDBJ databases">
        <title>Complete genome sequence of Capnocytophaga sp. KCOM 1579 (=ChDC OS43) isolated from a human refractory periapical abscess lesion.</title>
        <authorList>
            <person name="Kook J.-K."/>
            <person name="Park S.-N."/>
            <person name="Lim Y.K."/>
            <person name="Roh H."/>
        </authorList>
    </citation>
    <scope>NUCLEOTIDE SEQUENCE [LARGE SCALE GENOMIC DNA]</scope>
    <source>
        <strain evidence="2">ChDC OS43</strain>
    </source>
</reference>
<organism evidence="1 2">
    <name type="scientific">Capnocytophaga endodontalis</name>
    <dbReference type="NCBI Taxonomy" id="2708117"/>
    <lineage>
        <taxon>Bacteria</taxon>
        <taxon>Pseudomonadati</taxon>
        <taxon>Bacteroidota</taxon>
        <taxon>Flavobacteriia</taxon>
        <taxon>Flavobacteriales</taxon>
        <taxon>Flavobacteriaceae</taxon>
        <taxon>Capnocytophaga</taxon>
    </lineage>
</organism>
<dbReference type="EMBL" id="CP022022">
    <property type="protein sequence ID" value="ASF44217.1"/>
    <property type="molecule type" value="Genomic_DNA"/>
</dbReference>
<evidence type="ECO:0000313" key="1">
    <source>
        <dbReference type="EMBL" id="ASF44217.1"/>
    </source>
</evidence>